<feature type="domain" description="DUF3616" evidence="1">
    <location>
        <begin position="73"/>
        <end position="294"/>
    </location>
</feature>
<dbReference type="Pfam" id="PF12275">
    <property type="entry name" value="DUF3616"/>
    <property type="match status" value="1"/>
</dbReference>
<evidence type="ECO:0000259" key="1">
    <source>
        <dbReference type="Pfam" id="PF12275"/>
    </source>
</evidence>
<evidence type="ECO:0000313" key="3">
    <source>
        <dbReference type="Proteomes" id="UP000005092"/>
    </source>
</evidence>
<organism evidence="2 3">
    <name type="scientific">Rhizobium leguminosarum bv. trifolii WSM597</name>
    <dbReference type="NCBI Taxonomy" id="754764"/>
    <lineage>
        <taxon>Bacteria</taxon>
        <taxon>Pseudomonadati</taxon>
        <taxon>Pseudomonadota</taxon>
        <taxon>Alphaproteobacteria</taxon>
        <taxon>Hyphomicrobiales</taxon>
        <taxon>Rhizobiaceae</taxon>
        <taxon>Rhizobium/Agrobacterium group</taxon>
        <taxon>Rhizobium</taxon>
    </lineage>
</organism>
<name>J0GW49_RHILT</name>
<accession>J0GW49</accession>
<evidence type="ECO:0000313" key="2">
    <source>
        <dbReference type="EMBL" id="EJB01763.1"/>
    </source>
</evidence>
<dbReference type="Proteomes" id="UP000005092">
    <property type="component" value="Unassembled WGS sequence"/>
</dbReference>
<reference evidence="2 3" key="1">
    <citation type="submission" date="2012-02" db="EMBL/GenBank/DDBJ databases">
        <title>Improved High-Quality Draft Sequence of Rhizobium leguminosarum bv. trifolii WSM597.</title>
        <authorList>
            <consortium name="US DOE Joint Genome Institute"/>
            <person name="Lucas S."/>
            <person name="Han J."/>
            <person name="Lapidus A."/>
            <person name="Cheng J.-F."/>
            <person name="Goodwin L."/>
            <person name="Pitluck S."/>
            <person name="Peters L."/>
            <person name="Ovchinnikova G."/>
            <person name="Held B."/>
            <person name="Detter J.C."/>
            <person name="Han C."/>
            <person name="Tapia R."/>
            <person name="Land M."/>
            <person name="Hauser L."/>
            <person name="Kyrpides N."/>
            <person name="Ivanova N."/>
            <person name="Pagani I."/>
            <person name="Brau L."/>
            <person name="Yates R."/>
            <person name="O'Hara G."/>
            <person name="Rui T."/>
            <person name="Howieson J."/>
            <person name="Reeve W."/>
            <person name="Woyke T."/>
        </authorList>
    </citation>
    <scope>NUCLEOTIDE SEQUENCE [LARGE SCALE GENOMIC DNA]</scope>
    <source>
        <strain evidence="2 3">WSM597</strain>
    </source>
</reference>
<dbReference type="InterPro" id="IPR022060">
    <property type="entry name" value="DUF3616"/>
</dbReference>
<dbReference type="OrthoDB" id="423529at2"/>
<dbReference type="EMBL" id="JH719382">
    <property type="protein sequence ID" value="EJB01763.1"/>
    <property type="molecule type" value="Genomic_DNA"/>
</dbReference>
<proteinExistence type="predicted"/>
<dbReference type="HOGENOM" id="CLU_854361_0_0_5"/>
<sequence>MSGANEPRKFWSALIVTCLSAGIGWSGGTPGHAAESQLWKVSGKLIGKPENLEGSDSKKSKDVSGIACTATSSYPRVCLVADDETQGVQIVILEDGKLIAGDFVRLIDDTFDNTALELDAEGVAFADGFFYVIGSHGRPRHEDGKEDTAEIDARVKASSRIFRIRFASNAIDTKTGKLLDQPELTSSRLLTSISRLMPELQPFVDKPLEENGLTIEGVAVRDGTMYAGLRGPILTDHRAAILSVPLGVLFDKKTGDATLLRPELEVDSFGYPRGVRDLLAFEGKLLVLAGPENDPPKGHRIQLGDYAIFSYDQKAHKLLDLKGYGSEIKPEALLPLSAIDGKLCALLLFDGPEEGQPTPIGVELN</sequence>
<protein>
    <recommendedName>
        <fullName evidence="1">DUF3616 domain-containing protein</fullName>
    </recommendedName>
</protein>
<dbReference type="AlphaFoldDB" id="J0GW49"/>
<gene>
    <name evidence="2" type="ORF">Rleg9DRAFT_0507</name>
</gene>
<dbReference type="RefSeq" id="WP_003595269.1">
    <property type="nucleotide sequence ID" value="NZ_JH719382.1"/>
</dbReference>